<feature type="transmembrane region" description="Helical" evidence="1">
    <location>
        <begin position="202"/>
        <end position="220"/>
    </location>
</feature>
<feature type="transmembrane region" description="Helical" evidence="1">
    <location>
        <begin position="74"/>
        <end position="94"/>
    </location>
</feature>
<feature type="transmembrane region" description="Helical" evidence="1">
    <location>
        <begin position="158"/>
        <end position="182"/>
    </location>
</feature>
<feature type="transmembrane region" description="Helical" evidence="1">
    <location>
        <begin position="12"/>
        <end position="31"/>
    </location>
</feature>
<dbReference type="Proteomes" id="UP000284379">
    <property type="component" value="Unassembled WGS sequence"/>
</dbReference>
<keyword evidence="1" id="KW-0472">Membrane</keyword>
<organism evidence="2 3">
    <name type="scientific">Bacteroides nordii</name>
    <dbReference type="NCBI Taxonomy" id="291645"/>
    <lineage>
        <taxon>Bacteria</taxon>
        <taxon>Pseudomonadati</taxon>
        <taxon>Bacteroidota</taxon>
        <taxon>Bacteroidia</taxon>
        <taxon>Bacteroidales</taxon>
        <taxon>Bacteroidaceae</taxon>
        <taxon>Bacteroides</taxon>
    </lineage>
</organism>
<comment type="caution">
    <text evidence="2">The sequence shown here is derived from an EMBL/GenBank/DDBJ whole genome shotgun (WGS) entry which is preliminary data.</text>
</comment>
<dbReference type="EMBL" id="QSGO01000005">
    <property type="protein sequence ID" value="RHB35810.1"/>
    <property type="molecule type" value="Genomic_DNA"/>
</dbReference>
<evidence type="ECO:0000313" key="2">
    <source>
        <dbReference type="EMBL" id="RHB35810.1"/>
    </source>
</evidence>
<feature type="transmembrane region" description="Helical" evidence="1">
    <location>
        <begin position="128"/>
        <end position="146"/>
    </location>
</feature>
<reference evidence="2 3" key="1">
    <citation type="submission" date="2018-08" db="EMBL/GenBank/DDBJ databases">
        <title>A genome reference for cultivated species of the human gut microbiota.</title>
        <authorList>
            <person name="Zou Y."/>
            <person name="Xue W."/>
            <person name="Luo G."/>
        </authorList>
    </citation>
    <scope>NUCLEOTIDE SEQUENCE [LARGE SCALE GENOMIC DNA]</scope>
    <source>
        <strain evidence="2 3">AM40-30BH</strain>
    </source>
</reference>
<feature type="transmembrane region" description="Helical" evidence="1">
    <location>
        <begin position="43"/>
        <end position="62"/>
    </location>
</feature>
<dbReference type="RefSeq" id="WP_122201288.1">
    <property type="nucleotide sequence ID" value="NZ_CABJFV010000005.1"/>
</dbReference>
<gene>
    <name evidence="2" type="ORF">DW888_08135</name>
</gene>
<sequence length="225" mass="25813">MENSISKFIDSIDLRTAIIWTIIISLITDIISRSTTNAVPTMAINGIFLLIVNLCFYFILLKKTLKAGDKEPKLKLILLIGSSLLLITQFIILYDIYEVIHSSWGIFASAAPAEEWGKYIQEVTYPKTILFSILGGGLIIYFFYLLSKYTYPELKHAIRFLGIWSIVCNWITSIIIAIVIVFLSTDDTPINIESITKWNINVFWYIALFLLYNKVGKVTYEERMN</sequence>
<dbReference type="AlphaFoldDB" id="A0A413VQ99"/>
<evidence type="ECO:0000256" key="1">
    <source>
        <dbReference type="SAM" id="Phobius"/>
    </source>
</evidence>
<name>A0A413VQ99_9BACE</name>
<proteinExistence type="predicted"/>
<evidence type="ECO:0000313" key="3">
    <source>
        <dbReference type="Proteomes" id="UP000284379"/>
    </source>
</evidence>
<accession>A0A413VQ99</accession>
<keyword evidence="1" id="KW-0812">Transmembrane</keyword>
<keyword evidence="1" id="KW-1133">Transmembrane helix</keyword>
<protein>
    <submittedName>
        <fullName evidence="2">Uncharacterized protein</fullName>
    </submittedName>
</protein>